<evidence type="ECO:0000259" key="9">
    <source>
        <dbReference type="PROSITE" id="PS00623"/>
    </source>
</evidence>
<evidence type="ECO:0000256" key="1">
    <source>
        <dbReference type="ARBA" id="ARBA00001974"/>
    </source>
</evidence>
<dbReference type="PANTHER" id="PTHR11552:SF201">
    <property type="entry name" value="GLUCOSE-METHANOL-CHOLINE OXIDOREDUCTASE N-TERMINAL DOMAIN-CONTAINING PROTEIN"/>
    <property type="match status" value="1"/>
</dbReference>
<dbReference type="InterPro" id="IPR036188">
    <property type="entry name" value="FAD/NAD-bd_sf"/>
</dbReference>
<dbReference type="SUPFAM" id="SSF51905">
    <property type="entry name" value="FAD/NAD(P)-binding domain"/>
    <property type="match status" value="1"/>
</dbReference>
<dbReference type="PROSITE" id="PS00624">
    <property type="entry name" value="GMC_OXRED_2"/>
    <property type="match status" value="1"/>
</dbReference>
<evidence type="ECO:0000256" key="6">
    <source>
        <dbReference type="ARBA" id="ARBA00023002"/>
    </source>
</evidence>
<sequence length="608" mass="65773">MAEEFANTTFDFVVVGGGPGGLSVAARLSENPQLKVAVLEAGLAIQDDPLIDVPRYMGRALANPKYDWAFKTVPQEHGGGRVIAAPRGKILGGSTAINFMAWDRPSKAEYDAWPTLLEKGDEWDWDGIAPYLKKSERQAPPDIAQDPVPGFSKDAQDVLKSEISLESVVGSDGPVKTSYNHVYTDAIPPFVRAWNEIGQKTNTNAYAGDTCGVFNVIRSVDAQTGKRTTAASAYYYPIASRENLTVLTGAQATRVVLGRGHNPGKLNATGVAFLHEGKEYVVKASKEVILAAGSVQTPQLLELSGIGQAQLLQQLDIPCLLDLPGVGENLSDHVFVPMQFAAVPGTRTFDEFRNVPEFLAEQEEIYKTTNKGWLSAIDSVAVFTPLGQLTEEAKLAAFIQKVEDLLADPKLSPLVRAQYSIYLDWLKKGEVSDIETILFSRGVVNPQPDKSYFCILAGIQHPFSRGSIHIASKDPLQPPIIDPKYLSSPLDVELLTTGYRTIEKLAQTEALKTVVEAQSVPPVALKDDQQVAGFIRQAFSSGSHLMGTAAMSRRDLGGVVGGDLLVHGTSNLRISDSSIIPVPVATHIQATVYAIGEKAADLIRKRWA</sequence>
<keyword evidence="7" id="KW-0325">Glycoprotein</keyword>
<reference evidence="12" key="1">
    <citation type="submission" date="2024-06" db="EMBL/GenBank/DDBJ databases">
        <title>Multi-omics analyses provide insights into the biosynthesis of the anticancer antibiotic pleurotin in Hohenbuehelia grisea.</title>
        <authorList>
            <person name="Weaver J.A."/>
            <person name="Alberti F."/>
        </authorList>
    </citation>
    <scope>NUCLEOTIDE SEQUENCE [LARGE SCALE GENOMIC DNA]</scope>
    <source>
        <strain evidence="12">T-177</strain>
    </source>
</reference>
<dbReference type="PROSITE" id="PS00623">
    <property type="entry name" value="GMC_OXRED_1"/>
    <property type="match status" value="1"/>
</dbReference>
<dbReference type="Gene3D" id="3.50.50.60">
    <property type="entry name" value="FAD/NAD(P)-binding domain"/>
    <property type="match status" value="1"/>
</dbReference>
<dbReference type="Proteomes" id="UP001556367">
    <property type="component" value="Unassembled WGS sequence"/>
</dbReference>
<feature type="domain" description="Glucose-methanol-choline oxidoreductase N-terminal" evidence="10">
    <location>
        <begin position="293"/>
        <end position="307"/>
    </location>
</feature>
<gene>
    <name evidence="11" type="ORF">HGRIS_014579</name>
</gene>
<dbReference type="PIRSF" id="PIRSF000137">
    <property type="entry name" value="Alcohol_oxidase"/>
    <property type="match status" value="1"/>
</dbReference>
<dbReference type="Pfam" id="PF05199">
    <property type="entry name" value="GMC_oxred_C"/>
    <property type="match status" value="1"/>
</dbReference>
<protein>
    <recommendedName>
        <fullName evidence="9 10">Glucose-methanol-choline oxidoreductase N-terminal domain-containing protein</fullName>
    </recommendedName>
</protein>
<comment type="caution">
    <text evidence="11">The sequence shown here is derived from an EMBL/GenBank/DDBJ whole genome shotgun (WGS) entry which is preliminary data.</text>
</comment>
<organism evidence="11 12">
    <name type="scientific">Hohenbuehelia grisea</name>
    <dbReference type="NCBI Taxonomy" id="104357"/>
    <lineage>
        <taxon>Eukaryota</taxon>
        <taxon>Fungi</taxon>
        <taxon>Dikarya</taxon>
        <taxon>Basidiomycota</taxon>
        <taxon>Agaricomycotina</taxon>
        <taxon>Agaricomycetes</taxon>
        <taxon>Agaricomycetidae</taxon>
        <taxon>Agaricales</taxon>
        <taxon>Pleurotineae</taxon>
        <taxon>Pleurotaceae</taxon>
        <taxon>Hohenbuehelia</taxon>
    </lineage>
</organism>
<evidence type="ECO:0000256" key="4">
    <source>
        <dbReference type="ARBA" id="ARBA00022729"/>
    </source>
</evidence>
<evidence type="ECO:0000256" key="5">
    <source>
        <dbReference type="ARBA" id="ARBA00022827"/>
    </source>
</evidence>
<comment type="similarity">
    <text evidence="2 8">Belongs to the GMC oxidoreductase family.</text>
</comment>
<dbReference type="Gene3D" id="3.30.560.10">
    <property type="entry name" value="Glucose Oxidase, domain 3"/>
    <property type="match status" value="1"/>
</dbReference>
<feature type="domain" description="Glucose-methanol-choline oxidoreductase N-terminal" evidence="9">
    <location>
        <begin position="88"/>
        <end position="111"/>
    </location>
</feature>
<keyword evidence="5 8" id="KW-0274">FAD</keyword>
<evidence type="ECO:0000259" key="10">
    <source>
        <dbReference type="PROSITE" id="PS00624"/>
    </source>
</evidence>
<dbReference type="SUPFAM" id="SSF54373">
    <property type="entry name" value="FAD-linked reductases, C-terminal domain"/>
    <property type="match status" value="1"/>
</dbReference>
<evidence type="ECO:0000256" key="8">
    <source>
        <dbReference type="RuleBase" id="RU003968"/>
    </source>
</evidence>
<evidence type="ECO:0000313" key="11">
    <source>
        <dbReference type="EMBL" id="KAL0959317.1"/>
    </source>
</evidence>
<dbReference type="InterPro" id="IPR007867">
    <property type="entry name" value="GMC_OxRtase_C"/>
</dbReference>
<comment type="cofactor">
    <cofactor evidence="1">
        <name>FAD</name>
        <dbReference type="ChEBI" id="CHEBI:57692"/>
    </cofactor>
</comment>
<dbReference type="PANTHER" id="PTHR11552">
    <property type="entry name" value="GLUCOSE-METHANOL-CHOLINE GMC OXIDOREDUCTASE"/>
    <property type="match status" value="1"/>
</dbReference>
<dbReference type="InterPro" id="IPR012132">
    <property type="entry name" value="GMC_OxRdtase"/>
</dbReference>
<proteinExistence type="inferred from homology"/>
<accession>A0ABR3JUV8</accession>
<keyword evidence="3 8" id="KW-0285">Flavoprotein</keyword>
<keyword evidence="12" id="KW-1185">Reference proteome</keyword>
<evidence type="ECO:0000256" key="7">
    <source>
        <dbReference type="ARBA" id="ARBA00023180"/>
    </source>
</evidence>
<dbReference type="EMBL" id="JASNQZ010000003">
    <property type="protein sequence ID" value="KAL0959317.1"/>
    <property type="molecule type" value="Genomic_DNA"/>
</dbReference>
<evidence type="ECO:0000256" key="2">
    <source>
        <dbReference type="ARBA" id="ARBA00010790"/>
    </source>
</evidence>
<evidence type="ECO:0000256" key="3">
    <source>
        <dbReference type="ARBA" id="ARBA00022630"/>
    </source>
</evidence>
<name>A0ABR3JUV8_9AGAR</name>
<keyword evidence="6" id="KW-0560">Oxidoreductase</keyword>
<evidence type="ECO:0000313" key="12">
    <source>
        <dbReference type="Proteomes" id="UP001556367"/>
    </source>
</evidence>
<dbReference type="Pfam" id="PF00732">
    <property type="entry name" value="GMC_oxred_N"/>
    <property type="match status" value="1"/>
</dbReference>
<keyword evidence="4" id="KW-0732">Signal</keyword>
<dbReference type="InterPro" id="IPR000172">
    <property type="entry name" value="GMC_OxRdtase_N"/>
</dbReference>